<dbReference type="Proteomes" id="UP001180020">
    <property type="component" value="Unassembled WGS sequence"/>
</dbReference>
<dbReference type="InterPro" id="IPR001245">
    <property type="entry name" value="Ser-Thr/Tyr_kinase_cat_dom"/>
</dbReference>
<dbReference type="GO" id="GO:0005524">
    <property type="term" value="F:ATP binding"/>
    <property type="evidence" value="ECO:0007669"/>
    <property type="project" value="UniProtKB-KW"/>
</dbReference>
<evidence type="ECO:0000256" key="1">
    <source>
        <dbReference type="ARBA" id="ARBA00022679"/>
    </source>
</evidence>
<keyword evidence="7" id="KW-1185">Reference proteome</keyword>
<evidence type="ECO:0000259" key="5">
    <source>
        <dbReference type="PROSITE" id="PS50011"/>
    </source>
</evidence>
<evidence type="ECO:0000256" key="2">
    <source>
        <dbReference type="ARBA" id="ARBA00022741"/>
    </source>
</evidence>
<keyword evidence="1" id="KW-0808">Transferase</keyword>
<proteinExistence type="predicted"/>
<dbReference type="Gene3D" id="3.30.200.20">
    <property type="entry name" value="Phosphorylase Kinase, domain 1"/>
    <property type="match status" value="1"/>
</dbReference>
<dbReference type="InterPro" id="IPR000719">
    <property type="entry name" value="Prot_kinase_dom"/>
</dbReference>
<dbReference type="AlphaFoldDB" id="A0AAV9DJX6"/>
<dbReference type="PANTHER" id="PTHR47973">
    <property type="entry name" value="CYSTEINE-RICH RECEPTOR-LIKE PROTEIN KINASE 3"/>
    <property type="match status" value="1"/>
</dbReference>
<keyword evidence="6" id="KW-0675">Receptor</keyword>
<keyword evidence="3 6" id="KW-0418">Kinase</keyword>
<dbReference type="GO" id="GO:0004672">
    <property type="term" value="F:protein kinase activity"/>
    <property type="evidence" value="ECO:0007669"/>
    <property type="project" value="InterPro"/>
</dbReference>
<evidence type="ECO:0000313" key="7">
    <source>
        <dbReference type="Proteomes" id="UP001180020"/>
    </source>
</evidence>
<dbReference type="Pfam" id="PF07714">
    <property type="entry name" value="PK_Tyr_Ser-Thr"/>
    <property type="match status" value="1"/>
</dbReference>
<sequence length="120" mass="12657">MGKAVAAAVSKAEANGGYGEWRESSSAYAMASYLPTLDAGMNKVLMKMVSAINKSSLNFKYSTLAKATGSFDAENKLGEGGFGTVYKNPTARIIHKDIKASNVLLDAKLQAKIADFGLVT</sequence>
<feature type="domain" description="Protein kinase" evidence="5">
    <location>
        <begin position="1"/>
        <end position="120"/>
    </location>
</feature>
<dbReference type="InterPro" id="IPR052059">
    <property type="entry name" value="CR_Ser/Thr_kinase"/>
</dbReference>
<reference evidence="6" key="2">
    <citation type="submission" date="2023-06" db="EMBL/GenBank/DDBJ databases">
        <authorList>
            <person name="Ma L."/>
            <person name="Liu K.-W."/>
            <person name="Li Z."/>
            <person name="Hsiao Y.-Y."/>
            <person name="Qi Y."/>
            <person name="Fu T."/>
            <person name="Tang G."/>
            <person name="Zhang D."/>
            <person name="Sun W.-H."/>
            <person name="Liu D.-K."/>
            <person name="Li Y."/>
            <person name="Chen G.-Z."/>
            <person name="Liu X.-D."/>
            <person name="Liao X.-Y."/>
            <person name="Jiang Y.-T."/>
            <person name="Yu X."/>
            <person name="Hao Y."/>
            <person name="Huang J."/>
            <person name="Zhao X.-W."/>
            <person name="Ke S."/>
            <person name="Chen Y.-Y."/>
            <person name="Wu W.-L."/>
            <person name="Hsu J.-L."/>
            <person name="Lin Y.-F."/>
            <person name="Huang M.-D."/>
            <person name="Li C.-Y."/>
            <person name="Huang L."/>
            <person name="Wang Z.-W."/>
            <person name="Zhao X."/>
            <person name="Zhong W.-Y."/>
            <person name="Peng D.-H."/>
            <person name="Ahmad S."/>
            <person name="Lan S."/>
            <person name="Zhang J.-S."/>
            <person name="Tsai W.-C."/>
            <person name="Van De Peer Y."/>
            <person name="Liu Z.-J."/>
        </authorList>
    </citation>
    <scope>NUCLEOTIDE SEQUENCE</scope>
    <source>
        <strain evidence="6">CP</strain>
        <tissue evidence="6">Leaves</tissue>
    </source>
</reference>
<evidence type="ECO:0000256" key="4">
    <source>
        <dbReference type="ARBA" id="ARBA00022840"/>
    </source>
</evidence>
<comment type="caution">
    <text evidence="6">The sequence shown here is derived from an EMBL/GenBank/DDBJ whole genome shotgun (WGS) entry which is preliminary data.</text>
</comment>
<keyword evidence="4" id="KW-0067">ATP-binding</keyword>
<dbReference type="SUPFAM" id="SSF56112">
    <property type="entry name" value="Protein kinase-like (PK-like)"/>
    <property type="match status" value="1"/>
</dbReference>
<dbReference type="EMBL" id="JAUJYO010000012">
    <property type="protein sequence ID" value="KAK1301941.1"/>
    <property type="molecule type" value="Genomic_DNA"/>
</dbReference>
<dbReference type="PROSITE" id="PS00108">
    <property type="entry name" value="PROTEIN_KINASE_ST"/>
    <property type="match status" value="1"/>
</dbReference>
<evidence type="ECO:0000256" key="3">
    <source>
        <dbReference type="ARBA" id="ARBA00022777"/>
    </source>
</evidence>
<accession>A0AAV9DJX6</accession>
<organism evidence="6 7">
    <name type="scientific">Acorus calamus</name>
    <name type="common">Sweet flag</name>
    <dbReference type="NCBI Taxonomy" id="4465"/>
    <lineage>
        <taxon>Eukaryota</taxon>
        <taxon>Viridiplantae</taxon>
        <taxon>Streptophyta</taxon>
        <taxon>Embryophyta</taxon>
        <taxon>Tracheophyta</taxon>
        <taxon>Spermatophyta</taxon>
        <taxon>Magnoliopsida</taxon>
        <taxon>Liliopsida</taxon>
        <taxon>Acoraceae</taxon>
        <taxon>Acorus</taxon>
    </lineage>
</organism>
<dbReference type="InterPro" id="IPR008271">
    <property type="entry name" value="Ser/Thr_kinase_AS"/>
</dbReference>
<evidence type="ECO:0000313" key="6">
    <source>
        <dbReference type="EMBL" id="KAK1301941.1"/>
    </source>
</evidence>
<protein>
    <submittedName>
        <fullName evidence="6">Cysteine-rich receptor-like protein kinase 2</fullName>
    </submittedName>
</protein>
<gene>
    <name evidence="6" type="primary">CRK2</name>
    <name evidence="6" type="ORF">QJS10_CPB12g00133</name>
</gene>
<reference evidence="6" key="1">
    <citation type="journal article" date="2023" name="Nat. Commun.">
        <title>Diploid and tetraploid genomes of Acorus and the evolution of monocots.</title>
        <authorList>
            <person name="Ma L."/>
            <person name="Liu K.W."/>
            <person name="Li Z."/>
            <person name="Hsiao Y.Y."/>
            <person name="Qi Y."/>
            <person name="Fu T."/>
            <person name="Tang G.D."/>
            <person name="Zhang D."/>
            <person name="Sun W.H."/>
            <person name="Liu D.K."/>
            <person name="Li Y."/>
            <person name="Chen G.Z."/>
            <person name="Liu X.D."/>
            <person name="Liao X.Y."/>
            <person name="Jiang Y.T."/>
            <person name="Yu X."/>
            <person name="Hao Y."/>
            <person name="Huang J."/>
            <person name="Zhao X.W."/>
            <person name="Ke S."/>
            <person name="Chen Y.Y."/>
            <person name="Wu W.L."/>
            <person name="Hsu J.L."/>
            <person name="Lin Y.F."/>
            <person name="Huang M.D."/>
            <person name="Li C.Y."/>
            <person name="Huang L."/>
            <person name="Wang Z.W."/>
            <person name="Zhao X."/>
            <person name="Zhong W.Y."/>
            <person name="Peng D.H."/>
            <person name="Ahmad S."/>
            <person name="Lan S."/>
            <person name="Zhang J.S."/>
            <person name="Tsai W.C."/>
            <person name="Van de Peer Y."/>
            <person name="Liu Z.J."/>
        </authorList>
    </citation>
    <scope>NUCLEOTIDE SEQUENCE</scope>
    <source>
        <strain evidence="6">CP</strain>
    </source>
</reference>
<dbReference type="InterPro" id="IPR011009">
    <property type="entry name" value="Kinase-like_dom_sf"/>
</dbReference>
<name>A0AAV9DJX6_ACOCL</name>
<keyword evidence="2" id="KW-0547">Nucleotide-binding</keyword>
<dbReference type="PROSITE" id="PS50011">
    <property type="entry name" value="PROTEIN_KINASE_DOM"/>
    <property type="match status" value="1"/>
</dbReference>